<feature type="region of interest" description="Disordered" evidence="1">
    <location>
        <begin position="186"/>
        <end position="251"/>
    </location>
</feature>
<protein>
    <submittedName>
        <fullName evidence="2">Putative heavy metal-associated domain, HMA</fullName>
    </submittedName>
</protein>
<evidence type="ECO:0000313" key="3">
    <source>
        <dbReference type="Proteomes" id="UP000447434"/>
    </source>
</evidence>
<dbReference type="GO" id="GO:0046872">
    <property type="term" value="F:metal ion binding"/>
    <property type="evidence" value="ECO:0007669"/>
    <property type="project" value="InterPro"/>
</dbReference>
<dbReference type="InterPro" id="IPR006121">
    <property type="entry name" value="HMA_dom"/>
</dbReference>
<dbReference type="PROSITE" id="PS50846">
    <property type="entry name" value="HMA_2"/>
    <property type="match status" value="2"/>
</dbReference>
<dbReference type="PANTHER" id="PTHR46413:SF2">
    <property type="entry name" value="HEAVY METAL-ASSOCIATED ISOPRENYLATED PLANT PROTEIN 3"/>
    <property type="match status" value="1"/>
</dbReference>
<dbReference type="Proteomes" id="UP000447434">
    <property type="component" value="Chromosome 22"/>
</dbReference>
<evidence type="ECO:0000256" key="1">
    <source>
        <dbReference type="SAM" id="MobiDB-lite"/>
    </source>
</evidence>
<feature type="region of interest" description="Disordered" evidence="1">
    <location>
        <begin position="96"/>
        <end position="121"/>
    </location>
</feature>
<dbReference type="Pfam" id="PF00403">
    <property type="entry name" value="HMA"/>
    <property type="match status" value="1"/>
</dbReference>
<reference evidence="3" key="1">
    <citation type="journal article" date="2020" name="Nat. Commun.">
        <title>Genome sequence of the cluster root forming white lupin.</title>
        <authorList>
            <person name="Hufnagel B."/>
            <person name="Marques A."/>
            <person name="Soriano A."/>
            <person name="Marques L."/>
            <person name="Divol F."/>
            <person name="Doumas P."/>
            <person name="Sallet E."/>
            <person name="Mancinotti D."/>
            <person name="Carrere S."/>
            <person name="Marande W."/>
            <person name="Arribat S."/>
            <person name="Keller J."/>
            <person name="Huneau C."/>
            <person name="Blein T."/>
            <person name="Aime D."/>
            <person name="Laguerre M."/>
            <person name="Taylor J."/>
            <person name="Schubert V."/>
            <person name="Nelson M."/>
            <person name="Geu-Flores F."/>
            <person name="Crespi M."/>
            <person name="Gallardo-Guerrero K."/>
            <person name="Delaux P.-M."/>
            <person name="Salse J."/>
            <person name="Berges H."/>
            <person name="Guyot R."/>
            <person name="Gouzy J."/>
            <person name="Peret B."/>
        </authorList>
    </citation>
    <scope>NUCLEOTIDE SEQUENCE [LARGE SCALE GENOMIC DNA]</scope>
    <source>
        <strain evidence="3">cv. Amiga</strain>
    </source>
</reference>
<gene>
    <name evidence="2" type="ORF">Lalb_Chr22g0350361</name>
</gene>
<dbReference type="SUPFAM" id="SSF55008">
    <property type="entry name" value="HMA, heavy metal-associated domain"/>
    <property type="match status" value="2"/>
</dbReference>
<dbReference type="PANTHER" id="PTHR46413">
    <property type="entry name" value="HEAVY METAL-ASSOCIATED ISOPRENYLATED PLANT PROTEIN 6"/>
    <property type="match status" value="1"/>
</dbReference>
<evidence type="ECO:0000313" key="2">
    <source>
        <dbReference type="EMBL" id="KAE9587962.1"/>
    </source>
</evidence>
<proteinExistence type="predicted"/>
<keyword evidence="3" id="KW-1185">Reference proteome</keyword>
<dbReference type="CDD" id="cd00371">
    <property type="entry name" value="HMA"/>
    <property type="match status" value="1"/>
</dbReference>
<accession>A0A6A5N9C6</accession>
<feature type="compositionally biased region" description="Basic and acidic residues" evidence="1">
    <location>
        <begin position="186"/>
        <end position="205"/>
    </location>
</feature>
<feature type="compositionally biased region" description="Basic and acidic residues" evidence="1">
    <location>
        <begin position="21"/>
        <end position="31"/>
    </location>
</feature>
<sequence>MLQQQQQKKNKKSDTENNNNNKKDERKKEETPMTVILKVDTHCDTCRSKIARCLRGSHASSSSNMNMKLNVVVVEGECGKVDPTKLTEKLSNKMKNKVDLVSPHPNKNHSKPEDNKSKQPPVVNTVVLKVAMHCQGCIERIRKTVLKTKGVQDMAIDKEKETVTVKGTMEVKALVGNLMERLKKKVEVVPPKKEKEENGDKKGATDKGGNGDSKKKKGGGGGGGGGGDNVKDDKGSGGDGQGKGKIEQNKMEPLVKVHDPVYGYGYGYYGYGGDYNYEPVYMGQLHAPQFFSDENPNACSIM</sequence>
<feature type="compositionally biased region" description="Basic and acidic residues" evidence="1">
    <location>
        <begin position="229"/>
        <end position="251"/>
    </location>
</feature>
<feature type="compositionally biased region" description="Gly residues" evidence="1">
    <location>
        <begin position="219"/>
        <end position="228"/>
    </location>
</feature>
<dbReference type="OrthoDB" id="773760at2759"/>
<dbReference type="InterPro" id="IPR044594">
    <property type="entry name" value="HIPP01/3/5/6"/>
</dbReference>
<comment type="caution">
    <text evidence="2">The sequence shown here is derived from an EMBL/GenBank/DDBJ whole genome shotgun (WGS) entry which is preliminary data.</text>
</comment>
<feature type="region of interest" description="Disordered" evidence="1">
    <location>
        <begin position="1"/>
        <end position="33"/>
    </location>
</feature>
<dbReference type="EMBL" id="WOCE01000022">
    <property type="protein sequence ID" value="KAE9587962.1"/>
    <property type="molecule type" value="Genomic_DNA"/>
</dbReference>
<organism evidence="2 3">
    <name type="scientific">Lupinus albus</name>
    <name type="common">White lupine</name>
    <name type="synonym">Lupinus termis</name>
    <dbReference type="NCBI Taxonomy" id="3870"/>
    <lineage>
        <taxon>Eukaryota</taxon>
        <taxon>Viridiplantae</taxon>
        <taxon>Streptophyta</taxon>
        <taxon>Embryophyta</taxon>
        <taxon>Tracheophyta</taxon>
        <taxon>Spermatophyta</taxon>
        <taxon>Magnoliopsida</taxon>
        <taxon>eudicotyledons</taxon>
        <taxon>Gunneridae</taxon>
        <taxon>Pentapetalae</taxon>
        <taxon>rosids</taxon>
        <taxon>fabids</taxon>
        <taxon>Fabales</taxon>
        <taxon>Fabaceae</taxon>
        <taxon>Papilionoideae</taxon>
        <taxon>50 kb inversion clade</taxon>
        <taxon>genistoids sensu lato</taxon>
        <taxon>core genistoids</taxon>
        <taxon>Genisteae</taxon>
        <taxon>Lupinus</taxon>
    </lineage>
</organism>
<name>A0A6A5N9C6_LUPAL</name>
<dbReference type="AlphaFoldDB" id="A0A6A5N9C6"/>
<dbReference type="InterPro" id="IPR036163">
    <property type="entry name" value="HMA_dom_sf"/>
</dbReference>
<dbReference type="Gene3D" id="3.30.70.100">
    <property type="match status" value="2"/>
</dbReference>